<evidence type="ECO:0000256" key="1">
    <source>
        <dbReference type="ARBA" id="ARBA00010990"/>
    </source>
</evidence>
<accession>A0ABT6JTB1</accession>
<comment type="similarity">
    <text evidence="1">Belongs to the P-Pant transferase superfamily. Gsp/Sfp/HetI/AcpT family.</text>
</comment>
<dbReference type="PANTHER" id="PTHR12215">
    <property type="entry name" value="PHOSPHOPANTETHEINE TRANSFERASE"/>
    <property type="match status" value="1"/>
</dbReference>
<dbReference type="Proteomes" id="UP001156873">
    <property type="component" value="Unassembled WGS sequence"/>
</dbReference>
<comment type="caution">
    <text evidence="4">The sequence shown here is derived from an EMBL/GenBank/DDBJ whole genome shotgun (WGS) entry which is preliminary data.</text>
</comment>
<dbReference type="GO" id="GO:0016740">
    <property type="term" value="F:transferase activity"/>
    <property type="evidence" value="ECO:0007669"/>
    <property type="project" value="UniProtKB-KW"/>
</dbReference>
<evidence type="ECO:0000259" key="3">
    <source>
        <dbReference type="Pfam" id="PF01648"/>
    </source>
</evidence>
<dbReference type="InterPro" id="IPR037143">
    <property type="entry name" value="4-PPantetheinyl_Trfase_dom_sf"/>
</dbReference>
<reference evidence="4 5" key="1">
    <citation type="submission" date="2023-04" db="EMBL/GenBank/DDBJ databases">
        <title>Luteimonas sp. M1R5S59.</title>
        <authorList>
            <person name="Sun J.-Q."/>
        </authorList>
    </citation>
    <scope>NUCLEOTIDE SEQUENCE [LARGE SCALE GENOMIC DNA]</scope>
    <source>
        <strain evidence="4 5">M1R5S59</strain>
    </source>
</reference>
<evidence type="ECO:0000313" key="5">
    <source>
        <dbReference type="Proteomes" id="UP001156873"/>
    </source>
</evidence>
<dbReference type="Pfam" id="PF01648">
    <property type="entry name" value="ACPS"/>
    <property type="match status" value="1"/>
</dbReference>
<dbReference type="RefSeq" id="WP_280578240.1">
    <property type="nucleotide sequence ID" value="NZ_JARXRO010000014.1"/>
</dbReference>
<dbReference type="SUPFAM" id="SSF56214">
    <property type="entry name" value="4'-phosphopantetheinyl transferase"/>
    <property type="match status" value="2"/>
</dbReference>
<dbReference type="EMBL" id="JARXRO010000014">
    <property type="protein sequence ID" value="MDH5833933.1"/>
    <property type="molecule type" value="Genomic_DNA"/>
</dbReference>
<proteinExistence type="inferred from homology"/>
<feature type="domain" description="4'-phosphopantetheinyl transferase" evidence="3">
    <location>
        <begin position="139"/>
        <end position="213"/>
    </location>
</feature>
<sequence length="261" mass="27653">MGSPDAVEPDAPARHGFAQAFARALPDADATRAAVASGVAVAVFDLAPWRQHLDGADALIGPEAAARAGRQRLPAQRDALRLAYALHRLVLAQALDCTPDAVGLFRDGKGCPRLPDDRLYTSLSHAGDRVAIAVSAIGPVGIDLEPAVRALDMAELEERVAHPRERQALAALPPALRGHALLELWVRKEALLKAAGIGLELEMDVFEAPPDATLPLPGGRWQGRPVRLHSLACDEPWVMAMAAPPEAAPDTLYRPHPGGAD</sequence>
<keyword evidence="2 4" id="KW-0808">Transferase</keyword>
<dbReference type="PANTHER" id="PTHR12215:SF10">
    <property type="entry name" value="L-AMINOADIPATE-SEMIALDEHYDE DEHYDROGENASE-PHOSPHOPANTETHEINYL TRANSFERASE"/>
    <property type="match status" value="1"/>
</dbReference>
<dbReference type="InterPro" id="IPR008278">
    <property type="entry name" value="4-PPantetheinyl_Trfase_dom"/>
</dbReference>
<name>A0ABT6JTB1_9GAMM</name>
<dbReference type="Gene3D" id="3.90.470.20">
    <property type="entry name" value="4'-phosphopantetheinyl transferase domain"/>
    <property type="match status" value="2"/>
</dbReference>
<organism evidence="4 5">
    <name type="scientific">Luteimonas kalidii</name>
    <dbReference type="NCBI Taxonomy" id="3042025"/>
    <lineage>
        <taxon>Bacteria</taxon>
        <taxon>Pseudomonadati</taxon>
        <taxon>Pseudomonadota</taxon>
        <taxon>Gammaproteobacteria</taxon>
        <taxon>Lysobacterales</taxon>
        <taxon>Lysobacteraceae</taxon>
        <taxon>Luteimonas</taxon>
    </lineage>
</organism>
<protein>
    <submittedName>
        <fullName evidence="4">4'-phosphopantetheinyl transferase superfamily protein</fullName>
    </submittedName>
</protein>
<evidence type="ECO:0000313" key="4">
    <source>
        <dbReference type="EMBL" id="MDH5833933.1"/>
    </source>
</evidence>
<evidence type="ECO:0000256" key="2">
    <source>
        <dbReference type="ARBA" id="ARBA00022679"/>
    </source>
</evidence>
<gene>
    <name evidence="4" type="ORF">QFW81_08330</name>
</gene>
<keyword evidence="5" id="KW-1185">Reference proteome</keyword>
<dbReference type="InterPro" id="IPR050559">
    <property type="entry name" value="P-Pant_transferase_sf"/>
</dbReference>